<evidence type="ECO:0000313" key="3">
    <source>
        <dbReference type="EMBL" id="KPL74598.1"/>
    </source>
</evidence>
<proteinExistence type="predicted"/>
<gene>
    <name evidence="3" type="ORF">AC812_12455</name>
</gene>
<dbReference type="InterPro" id="IPR019734">
    <property type="entry name" value="TPR_rpt"/>
</dbReference>
<dbReference type="Gene3D" id="1.25.40.10">
    <property type="entry name" value="Tetratricopeptide repeat domain"/>
    <property type="match status" value="1"/>
</dbReference>
<accession>A0A0P6XQL0</accession>
<name>A0A0P6XQL0_9CHLR</name>
<dbReference type="InterPro" id="IPR041617">
    <property type="entry name" value="TPR_MalT"/>
</dbReference>
<reference evidence="3 4" key="1">
    <citation type="submission" date="2015-07" db="EMBL/GenBank/DDBJ databases">
        <title>Draft genome of Bellilinea caldifistulae DSM 17877.</title>
        <authorList>
            <person name="Hemp J."/>
            <person name="Ward L.M."/>
            <person name="Pace L.A."/>
            <person name="Fischer W.W."/>
        </authorList>
    </citation>
    <scope>NUCLEOTIDE SEQUENCE [LARGE SCALE GENOMIC DNA]</scope>
    <source>
        <strain evidence="3 4">GOMI-1</strain>
    </source>
</reference>
<dbReference type="STRING" id="360411.AC812_12455"/>
<dbReference type="AlphaFoldDB" id="A0A0P6XQL0"/>
<dbReference type="InterPro" id="IPR059106">
    <property type="entry name" value="WHD_MalT"/>
</dbReference>
<feature type="domain" description="MalT-like TPR region" evidence="1">
    <location>
        <begin position="455"/>
        <end position="602"/>
    </location>
</feature>
<dbReference type="Proteomes" id="UP000050514">
    <property type="component" value="Unassembled WGS sequence"/>
</dbReference>
<dbReference type="InterPro" id="IPR011990">
    <property type="entry name" value="TPR-like_helical_dom_sf"/>
</dbReference>
<keyword evidence="4" id="KW-1185">Reference proteome</keyword>
<protein>
    <submittedName>
        <fullName evidence="3">Uncharacterized protein</fullName>
    </submittedName>
</protein>
<dbReference type="InterPro" id="IPR027417">
    <property type="entry name" value="P-loop_NTPase"/>
</dbReference>
<dbReference type="Pfam" id="PF25873">
    <property type="entry name" value="WHD_MalT"/>
    <property type="match status" value="1"/>
</dbReference>
<feature type="domain" description="MalT-like winged helix" evidence="2">
    <location>
        <begin position="261"/>
        <end position="342"/>
    </location>
</feature>
<comment type="caution">
    <text evidence="3">The sequence shown here is derived from an EMBL/GenBank/DDBJ whole genome shotgun (WGS) entry which is preliminary data.</text>
</comment>
<dbReference type="EMBL" id="LGHJ01000017">
    <property type="protein sequence ID" value="KPL74598.1"/>
    <property type="molecule type" value="Genomic_DNA"/>
</dbReference>
<dbReference type="SMART" id="SM00028">
    <property type="entry name" value="TPR"/>
    <property type="match status" value="3"/>
</dbReference>
<dbReference type="SUPFAM" id="SSF52540">
    <property type="entry name" value="P-loop containing nucleoside triphosphate hydrolases"/>
    <property type="match status" value="1"/>
</dbReference>
<sequence length="603" mass="67408">MKPLPLIATKFFPLPSPGKQLKRQGLISRMEEGLAARHPLILISAPAGYGKSTLVAEWRESTQRTITWLSLDDSDNEPSRFLVYLIAALQNADKSIGMELMTMLEANQLPPRETIIALLTEDLLASRNSLVCVLDDFQVIQDPNVLDILQDLIVHPLPLQFAIVTREDPALPLGRLRANDRLTEIRALDLRFTKEETAAFFREVMNIPLTERDLSLLLERTEGWVAGLQLAGLSMQGGKDPSEVIASLSGNNRHILSYLTEEVLKQQETSVQEFLLYTSILSKFNADLCNAVTQRSDSAVLLEAMLASNLFLIPLDDEGFWYRYHHLFAELLFSYLLRSQPGLLKELHHRAAEWFESQSMPAEAIDHALAARDFARAATLLEINTWTLLNQGYVRRIEAWMQSLPVEWRTQSPRTNLSFAWMYLLRGNFIKVVPHLQEAETALENAPEADDLRAECHALRANLLQSQGEIPAAIENAKEAIKIVSPGNVRLLGLANLGLGAGYRQAVQFDLAVNALQQAIRFSRESGDSVTGALAATHLILMSLQHGRLNLAEAVSSQMIELMECIGEAVPPIIGAIYGALGLVYYERNQIEQARDHYLRGIH</sequence>
<evidence type="ECO:0000313" key="4">
    <source>
        <dbReference type="Proteomes" id="UP000050514"/>
    </source>
</evidence>
<dbReference type="Gene3D" id="3.40.50.300">
    <property type="entry name" value="P-loop containing nucleotide triphosphate hydrolases"/>
    <property type="match status" value="1"/>
</dbReference>
<evidence type="ECO:0000259" key="2">
    <source>
        <dbReference type="Pfam" id="PF25873"/>
    </source>
</evidence>
<dbReference type="SUPFAM" id="SSF48452">
    <property type="entry name" value="TPR-like"/>
    <property type="match status" value="1"/>
</dbReference>
<evidence type="ECO:0000259" key="1">
    <source>
        <dbReference type="Pfam" id="PF17874"/>
    </source>
</evidence>
<organism evidence="3 4">
    <name type="scientific">Bellilinea caldifistulae</name>
    <dbReference type="NCBI Taxonomy" id="360411"/>
    <lineage>
        <taxon>Bacteria</taxon>
        <taxon>Bacillati</taxon>
        <taxon>Chloroflexota</taxon>
        <taxon>Anaerolineae</taxon>
        <taxon>Anaerolineales</taxon>
        <taxon>Anaerolineaceae</taxon>
        <taxon>Bellilinea</taxon>
    </lineage>
</organism>
<dbReference type="Pfam" id="PF17874">
    <property type="entry name" value="TPR_MalT"/>
    <property type="match status" value="1"/>
</dbReference>